<sequence>MIGSGMYPLVSLMSGLATAFVLLLAVSLLGAMIYIIRLTTDDSDKHSDLKMFIETLFTTPEHLRQGNADTDSGKHDSQHERPPSAKTPFSEPCPACQETVTHENTECPSCGLRLL</sequence>
<keyword evidence="2" id="KW-0812">Transmembrane</keyword>
<gene>
    <name evidence="3" type="ORF">K0T92_14770</name>
</gene>
<dbReference type="EMBL" id="JAHZIJ010000010">
    <property type="protein sequence ID" value="MBW7476007.1"/>
    <property type="molecule type" value="Genomic_DNA"/>
</dbReference>
<feature type="compositionally biased region" description="Basic and acidic residues" evidence="1">
    <location>
        <begin position="71"/>
        <end position="83"/>
    </location>
</feature>
<keyword evidence="2" id="KW-1133">Transmembrane helix</keyword>
<keyword evidence="2" id="KW-0472">Membrane</keyword>
<evidence type="ECO:0000256" key="1">
    <source>
        <dbReference type="SAM" id="MobiDB-lite"/>
    </source>
</evidence>
<reference evidence="3 4" key="1">
    <citation type="submission" date="2021-07" db="EMBL/GenBank/DDBJ databases">
        <title>Paenibacillus radiodurans sp. nov., isolated from the southeastern edge of Tengger Desert.</title>
        <authorList>
            <person name="Zhang G."/>
        </authorList>
    </citation>
    <scope>NUCLEOTIDE SEQUENCE [LARGE SCALE GENOMIC DNA]</scope>
    <source>
        <strain evidence="3 4">DT7-4</strain>
    </source>
</reference>
<evidence type="ECO:0000313" key="3">
    <source>
        <dbReference type="EMBL" id="MBW7476007.1"/>
    </source>
</evidence>
<comment type="caution">
    <text evidence="3">The sequence shown here is derived from an EMBL/GenBank/DDBJ whole genome shotgun (WGS) entry which is preliminary data.</text>
</comment>
<feature type="region of interest" description="Disordered" evidence="1">
    <location>
        <begin position="62"/>
        <end position="92"/>
    </location>
</feature>
<keyword evidence="4" id="KW-1185">Reference proteome</keyword>
<protein>
    <recommendedName>
        <fullName evidence="5">Zinc ribbon domain-containing protein</fullName>
    </recommendedName>
</protein>
<accession>A0ABS7D903</accession>
<proteinExistence type="predicted"/>
<evidence type="ECO:0000256" key="2">
    <source>
        <dbReference type="SAM" id="Phobius"/>
    </source>
</evidence>
<feature type="transmembrane region" description="Helical" evidence="2">
    <location>
        <begin position="12"/>
        <end position="36"/>
    </location>
</feature>
<organism evidence="3 4">
    <name type="scientific">Paenibacillus oenotherae</name>
    <dbReference type="NCBI Taxonomy" id="1435645"/>
    <lineage>
        <taxon>Bacteria</taxon>
        <taxon>Bacillati</taxon>
        <taxon>Bacillota</taxon>
        <taxon>Bacilli</taxon>
        <taxon>Bacillales</taxon>
        <taxon>Paenibacillaceae</taxon>
        <taxon>Paenibacillus</taxon>
    </lineage>
</organism>
<evidence type="ECO:0008006" key="5">
    <source>
        <dbReference type="Google" id="ProtNLM"/>
    </source>
</evidence>
<evidence type="ECO:0000313" key="4">
    <source>
        <dbReference type="Proteomes" id="UP000812277"/>
    </source>
</evidence>
<dbReference type="RefSeq" id="WP_219873251.1">
    <property type="nucleotide sequence ID" value="NZ_JAHZIJ010000010.1"/>
</dbReference>
<name>A0ABS7D903_9BACL</name>
<dbReference type="Proteomes" id="UP000812277">
    <property type="component" value="Unassembled WGS sequence"/>
</dbReference>